<evidence type="ECO:0000313" key="3">
    <source>
        <dbReference type="EMBL" id="CAK9135189.1"/>
    </source>
</evidence>
<feature type="region of interest" description="Disordered" evidence="1">
    <location>
        <begin position="211"/>
        <end position="265"/>
    </location>
</feature>
<feature type="region of interest" description="Disordered" evidence="1">
    <location>
        <begin position="120"/>
        <end position="186"/>
    </location>
</feature>
<dbReference type="Proteomes" id="UP001642360">
    <property type="component" value="Unassembled WGS sequence"/>
</dbReference>
<name>A0ABC8QWX1_9AQUA</name>
<dbReference type="EMBL" id="CAUOFW020000692">
    <property type="protein sequence ID" value="CAK9135189.1"/>
    <property type="molecule type" value="Genomic_DNA"/>
</dbReference>
<dbReference type="Pfam" id="PF12214">
    <property type="entry name" value="TPX2_importin"/>
    <property type="match status" value="1"/>
</dbReference>
<feature type="compositionally biased region" description="Polar residues" evidence="1">
    <location>
        <begin position="218"/>
        <end position="228"/>
    </location>
</feature>
<organism evidence="3 4">
    <name type="scientific">Ilex paraguariensis</name>
    <name type="common">yerba mate</name>
    <dbReference type="NCBI Taxonomy" id="185542"/>
    <lineage>
        <taxon>Eukaryota</taxon>
        <taxon>Viridiplantae</taxon>
        <taxon>Streptophyta</taxon>
        <taxon>Embryophyta</taxon>
        <taxon>Tracheophyta</taxon>
        <taxon>Spermatophyta</taxon>
        <taxon>Magnoliopsida</taxon>
        <taxon>eudicotyledons</taxon>
        <taxon>Gunneridae</taxon>
        <taxon>Pentapetalae</taxon>
        <taxon>asterids</taxon>
        <taxon>campanulids</taxon>
        <taxon>Aquifoliales</taxon>
        <taxon>Aquifoliaceae</taxon>
        <taxon>Ilex</taxon>
    </lineage>
</organism>
<dbReference type="PANTHER" id="PTHR14326">
    <property type="entry name" value="TARGETING PROTEIN FOR XKLP2"/>
    <property type="match status" value="1"/>
</dbReference>
<feature type="compositionally biased region" description="Polar residues" evidence="1">
    <location>
        <begin position="86"/>
        <end position="100"/>
    </location>
</feature>
<keyword evidence="4" id="KW-1185">Reference proteome</keyword>
<evidence type="ECO:0000313" key="4">
    <source>
        <dbReference type="Proteomes" id="UP001642360"/>
    </source>
</evidence>
<feature type="region of interest" description="Disordered" evidence="1">
    <location>
        <begin position="86"/>
        <end position="105"/>
    </location>
</feature>
<feature type="domain" description="TPX2 central" evidence="2">
    <location>
        <begin position="228"/>
        <end position="377"/>
    </location>
</feature>
<feature type="region of interest" description="Disordered" evidence="1">
    <location>
        <begin position="334"/>
        <end position="364"/>
    </location>
</feature>
<dbReference type="InterPro" id="IPR009675">
    <property type="entry name" value="TPX2_fam"/>
</dbReference>
<accession>A0ABC8QWX1</accession>
<dbReference type="PANTHER" id="PTHR14326:SF55">
    <property type="entry name" value="CELL CYCLE REGULATED MICROTUBULE ASSOCIATED PROTEIN"/>
    <property type="match status" value="1"/>
</dbReference>
<dbReference type="AlphaFoldDB" id="A0ABC8QWX1"/>
<evidence type="ECO:0000256" key="1">
    <source>
        <dbReference type="SAM" id="MobiDB-lite"/>
    </source>
</evidence>
<reference evidence="3 4" key="1">
    <citation type="submission" date="2024-02" db="EMBL/GenBank/DDBJ databases">
        <authorList>
            <person name="Vignale AGUSTIN F."/>
            <person name="Sosa J E."/>
            <person name="Modenutti C."/>
        </authorList>
    </citation>
    <scope>NUCLEOTIDE SEQUENCE [LARGE SCALE GENOMIC DNA]</scope>
</reference>
<protein>
    <recommendedName>
        <fullName evidence="2">TPX2 central domain-containing protein</fullName>
    </recommendedName>
</protein>
<comment type="caution">
    <text evidence="3">The sequence shown here is derived from an EMBL/GenBank/DDBJ whole genome shotgun (WGS) entry which is preliminary data.</text>
</comment>
<proteinExistence type="predicted"/>
<sequence>MDEEMEDFIEECFEVSEFDPGYEYDSARFFDFTRPETNSETDEAERWFEFAGSYPPSPFIVKLNLGNYIIVEDVNASPHLEHASASLNSNGDIDSKVSTSEESDQGLKYHTCMAQDISKAKRNSMAKSVKPRSSTLMKPTASHLAKQNKAQDPYLNRFCGRSQKPRTKVAESNVLNSPPLESEATKRQKLESGYLLKVAHLKHQTLLLHKMAKKRAPSDSNSVNSRSKGTIPREPDLETAQRAQRRSFRSKNSFEPGEQAKRNARMFKARPLNRKILEAPSLSLPKKSTPKLPEFQVFHLKTMERAMQHSSANVLNSHNPDSVVDCESTDFRRLNPEDASKQQKERLPKSKVHPFSKKIFPSKGDNVIRNSTLETTDCQFPSDNRLPQNPPIELFSKLSLKSGLENNTISQPKQHGSVKGSKENAPCPFQLEFCRRVGKLNQCGSDRRFPEIGSQPNINRSLDIR</sequence>
<evidence type="ECO:0000259" key="2">
    <source>
        <dbReference type="Pfam" id="PF12214"/>
    </source>
</evidence>
<feature type="compositionally biased region" description="Basic and acidic residues" evidence="1">
    <location>
        <begin position="334"/>
        <end position="348"/>
    </location>
</feature>
<dbReference type="InterPro" id="IPR027330">
    <property type="entry name" value="TPX2_central_dom"/>
</dbReference>
<gene>
    <name evidence="3" type="ORF">ILEXP_LOCUS2120</name>
</gene>